<feature type="compositionally biased region" description="Basic and acidic residues" evidence="1">
    <location>
        <begin position="405"/>
        <end position="419"/>
    </location>
</feature>
<feature type="region of interest" description="Disordered" evidence="1">
    <location>
        <begin position="568"/>
        <end position="642"/>
    </location>
</feature>
<gene>
    <name evidence="3" type="ORF">C2S53_020532</name>
</gene>
<feature type="region of interest" description="Disordered" evidence="1">
    <location>
        <begin position="455"/>
        <end position="500"/>
    </location>
</feature>
<organism evidence="3 4">
    <name type="scientific">Perilla frutescens var. hirtella</name>
    <name type="common">Perilla citriodora</name>
    <name type="synonym">Perilla setoyensis</name>
    <dbReference type="NCBI Taxonomy" id="608512"/>
    <lineage>
        <taxon>Eukaryota</taxon>
        <taxon>Viridiplantae</taxon>
        <taxon>Streptophyta</taxon>
        <taxon>Embryophyta</taxon>
        <taxon>Tracheophyta</taxon>
        <taxon>Spermatophyta</taxon>
        <taxon>Magnoliopsida</taxon>
        <taxon>eudicotyledons</taxon>
        <taxon>Gunneridae</taxon>
        <taxon>Pentapetalae</taxon>
        <taxon>asterids</taxon>
        <taxon>lamiids</taxon>
        <taxon>Lamiales</taxon>
        <taxon>Lamiaceae</taxon>
        <taxon>Nepetoideae</taxon>
        <taxon>Elsholtzieae</taxon>
        <taxon>Perilla</taxon>
    </lineage>
</organism>
<feature type="compositionally biased region" description="Basic and acidic residues" evidence="1">
    <location>
        <begin position="488"/>
        <end position="500"/>
    </location>
</feature>
<dbReference type="Pfam" id="PF14309">
    <property type="entry name" value="DUF4378"/>
    <property type="match status" value="1"/>
</dbReference>
<dbReference type="InterPro" id="IPR025486">
    <property type="entry name" value="DUF4378"/>
</dbReference>
<keyword evidence="4" id="KW-1185">Reference proteome</keyword>
<feature type="compositionally biased region" description="Low complexity" evidence="1">
    <location>
        <begin position="85"/>
        <end position="103"/>
    </location>
</feature>
<feature type="compositionally biased region" description="Low complexity" evidence="1">
    <location>
        <begin position="460"/>
        <end position="477"/>
    </location>
</feature>
<dbReference type="PANTHER" id="PTHR31680">
    <property type="entry name" value="LONGIFOLIA PROTEIN"/>
    <property type="match status" value="1"/>
</dbReference>
<dbReference type="Proteomes" id="UP001190926">
    <property type="component" value="Unassembled WGS sequence"/>
</dbReference>
<evidence type="ECO:0000313" key="3">
    <source>
        <dbReference type="EMBL" id="KAH6829701.1"/>
    </source>
</evidence>
<feature type="compositionally biased region" description="Polar residues" evidence="1">
    <location>
        <begin position="287"/>
        <end position="316"/>
    </location>
</feature>
<accession>A0AAD4JA95</accession>
<reference evidence="3 4" key="1">
    <citation type="journal article" date="2021" name="Nat. Commun.">
        <title>Incipient diploidization of the medicinal plant Perilla within 10,000 years.</title>
        <authorList>
            <person name="Zhang Y."/>
            <person name="Shen Q."/>
            <person name="Leng L."/>
            <person name="Zhang D."/>
            <person name="Chen S."/>
            <person name="Shi Y."/>
            <person name="Ning Z."/>
            <person name="Chen S."/>
        </authorList>
    </citation>
    <scope>NUCLEOTIDE SEQUENCE [LARGE SCALE GENOMIC DNA]</scope>
    <source>
        <strain evidence="4">cv. PC099</strain>
    </source>
</reference>
<feature type="compositionally biased region" description="Basic and acidic residues" evidence="1">
    <location>
        <begin position="70"/>
        <end position="84"/>
    </location>
</feature>
<sequence>MTTKMVTSSDSNRDLLQKQIGCTNGIFQLFGRRLFFAGRNAGSHQHKRLLPVGAQQRLEPHNATKAVIEKDPELQKERTRESLESSRASYSSSSRSSTCSSLEHTAVKERNHSLNRGLQSPDIRDVVKDSMYREARGVPIKSSTNERVTVMKHIDSPRLLQRPTGTKAERGVLARFSCDERESRDTLKTNMKLKELPRFSLDSKASSMKHSGLESRLNSFGCNLHMENENSCQVPPVKKESGSHSRSSSIVTKLMGLEDHSDSIIKDESSIARIKSSPSPRVAFLSKSPTTAERSQLKQVSSPQSVSRKNPASQSPRQRKANSVRKATTCSKLPLEPTPWKQKDYSQQCQKMARKSGKAPADGSYPSSSVYGEIEKRLTELEFKRSGKDLRALKQILEAMQKTRVKLERQSRESDELKLQESTLEDSCSNQNSSSLMLQNRKTYQQPVLTISETCRPKQLSSSTGTTKLSKVTGKVKISSSSQVPRTQDSKYDRENPAQRERANYCTPMNNNMKDPNQRFLSIDKKITWRNLESEHPVPQHIKVENCTTSGRGCGLVSPRMQHIVLTTERKSHPNTSTSESDRAMKQLSKKAREKCPKNRKHRAKSMDLQLSNDQLSNLSSETRYSSYHGDTASTKSESNNSVASHVETDAISSVNFFSFNSREHQAKFLPQDCVTTPKQQMPAVELTVITMEQPSPVSVLDTPFYSEGSPSPVKQISTAFRVNKEDESPTPDEAEWNLQTLNHLAASAKSDSSSKNNQKSENPLCLIHEPRLSKTKPKETAANINGSAYQSINPRHRYIKKMILASGLLKDTNIIQTDNHILSLGDHFNSNMIHTLQEEDDPNEELIENNDQMKSNQKIQRKIVADVANEILVRKITSGRLFTIGRRRMSLQGIIKEVHMEMEHLCRMSYYNVDDEDDRSIRAVTVDMKYQSDDWTDYGGEVPALVLDIERMIFKDLIHEVITCEVSGLYDWPKWHCRQLFTK</sequence>
<dbReference type="EMBL" id="SDAM02000106">
    <property type="protein sequence ID" value="KAH6829701.1"/>
    <property type="molecule type" value="Genomic_DNA"/>
</dbReference>
<feature type="compositionally biased region" description="Polar residues" evidence="1">
    <location>
        <begin position="478"/>
        <end position="487"/>
    </location>
</feature>
<evidence type="ECO:0000256" key="1">
    <source>
        <dbReference type="SAM" id="MobiDB-lite"/>
    </source>
</evidence>
<name>A0AAD4JA95_PERFH</name>
<feature type="region of interest" description="Disordered" evidence="1">
    <location>
        <begin position="70"/>
        <end position="117"/>
    </location>
</feature>
<feature type="compositionally biased region" description="Low complexity" evidence="1">
    <location>
        <begin position="608"/>
        <end position="621"/>
    </location>
</feature>
<evidence type="ECO:0000259" key="2">
    <source>
        <dbReference type="Pfam" id="PF14309"/>
    </source>
</evidence>
<feature type="region of interest" description="Disordered" evidence="1">
    <location>
        <begin position="404"/>
        <end position="434"/>
    </location>
</feature>
<protein>
    <recommendedName>
        <fullName evidence="2">DUF4378 domain-containing protein</fullName>
    </recommendedName>
</protein>
<evidence type="ECO:0000313" key="4">
    <source>
        <dbReference type="Proteomes" id="UP001190926"/>
    </source>
</evidence>
<dbReference type="InterPro" id="IPR033334">
    <property type="entry name" value="LNG1/2"/>
</dbReference>
<dbReference type="PANTHER" id="PTHR31680:SF20">
    <property type="entry name" value="PROTEIN LONGIFOLIA 2-LIKE"/>
    <property type="match status" value="1"/>
</dbReference>
<feature type="compositionally biased region" description="Basic residues" evidence="1">
    <location>
        <begin position="588"/>
        <end position="604"/>
    </location>
</feature>
<feature type="domain" description="DUF4378" evidence="2">
    <location>
        <begin position="797"/>
        <end position="961"/>
    </location>
</feature>
<dbReference type="GO" id="GO:0051513">
    <property type="term" value="P:regulation of monopolar cell growth"/>
    <property type="evidence" value="ECO:0007669"/>
    <property type="project" value="InterPro"/>
</dbReference>
<comment type="caution">
    <text evidence="3">The sequence shown here is derived from an EMBL/GenBank/DDBJ whole genome shotgun (WGS) entry which is preliminary data.</text>
</comment>
<dbReference type="AlphaFoldDB" id="A0AAD4JA95"/>
<feature type="region of interest" description="Disordered" evidence="1">
    <location>
        <begin position="275"/>
        <end position="366"/>
    </location>
</feature>
<feature type="compositionally biased region" description="Polar residues" evidence="1">
    <location>
        <begin position="632"/>
        <end position="642"/>
    </location>
</feature>
<proteinExistence type="predicted"/>